<evidence type="ECO:0000313" key="1">
    <source>
        <dbReference type="EMBL" id="OWM82713.1"/>
    </source>
</evidence>
<protein>
    <submittedName>
        <fullName evidence="1">Uncharacterized protein</fullName>
    </submittedName>
</protein>
<organism evidence="1 2">
    <name type="scientific">Punica granatum</name>
    <name type="common">Pomegranate</name>
    <dbReference type="NCBI Taxonomy" id="22663"/>
    <lineage>
        <taxon>Eukaryota</taxon>
        <taxon>Viridiplantae</taxon>
        <taxon>Streptophyta</taxon>
        <taxon>Embryophyta</taxon>
        <taxon>Tracheophyta</taxon>
        <taxon>Spermatophyta</taxon>
        <taxon>Magnoliopsida</taxon>
        <taxon>eudicotyledons</taxon>
        <taxon>Gunneridae</taxon>
        <taxon>Pentapetalae</taxon>
        <taxon>rosids</taxon>
        <taxon>malvids</taxon>
        <taxon>Myrtales</taxon>
        <taxon>Lythraceae</taxon>
        <taxon>Punica</taxon>
    </lineage>
</organism>
<evidence type="ECO:0000313" key="2">
    <source>
        <dbReference type="Proteomes" id="UP000197138"/>
    </source>
</evidence>
<dbReference type="AlphaFoldDB" id="A0A218XCP7"/>
<name>A0A218XCP7_PUNGR</name>
<accession>A0A218XCP7</accession>
<gene>
    <name evidence="1" type="ORF">CDL15_Pgr014201</name>
</gene>
<dbReference type="EMBL" id="MTKT01001985">
    <property type="protein sequence ID" value="OWM82713.1"/>
    <property type="molecule type" value="Genomic_DNA"/>
</dbReference>
<reference evidence="2" key="1">
    <citation type="journal article" date="2017" name="Plant J.">
        <title>The pomegranate (Punica granatum L.) genome and the genomics of punicalagin biosynthesis.</title>
        <authorList>
            <person name="Qin G."/>
            <person name="Xu C."/>
            <person name="Ming R."/>
            <person name="Tang H."/>
            <person name="Guyot R."/>
            <person name="Kramer E.M."/>
            <person name="Hu Y."/>
            <person name="Yi X."/>
            <person name="Qi Y."/>
            <person name="Xu X."/>
            <person name="Gao Z."/>
            <person name="Pan H."/>
            <person name="Jian J."/>
            <person name="Tian Y."/>
            <person name="Yue Z."/>
            <person name="Xu Y."/>
        </authorList>
    </citation>
    <scope>NUCLEOTIDE SEQUENCE [LARGE SCALE GENOMIC DNA]</scope>
    <source>
        <strain evidence="2">cv. Dabenzi</strain>
    </source>
</reference>
<sequence>MSTNSLDRPGLCKNPKKAKEPVDLFGSDLERSSVSLPELLGISAKINVGIDPKGIDHCAKFKVGIDPKGIDSSAEFKVGIDPSAEIKVGIDLKGIDPSAEIKVGIDLKGIDPSAEIKVGIDPSAELKSGLTPMQKLKSGLTRRGLTPVQKLKLHGIHCRMKMLAESQLRCLGSHALTCKKFVESQRLVLRDSSSKTERLRISWDWESESIVVHAVYSTCDPDITSKSLQMGPVLEGLDARPPGAPVIPNCLDGMLGLPTVLEEESFALDD</sequence>
<proteinExistence type="predicted"/>
<dbReference type="Proteomes" id="UP000197138">
    <property type="component" value="Unassembled WGS sequence"/>
</dbReference>
<comment type="caution">
    <text evidence="1">The sequence shown here is derived from an EMBL/GenBank/DDBJ whole genome shotgun (WGS) entry which is preliminary data.</text>
</comment>